<dbReference type="GO" id="GO:0003677">
    <property type="term" value="F:DNA binding"/>
    <property type="evidence" value="ECO:0007669"/>
    <property type="project" value="UniProtKB-UniRule"/>
</dbReference>
<evidence type="ECO:0000256" key="6">
    <source>
        <dbReference type="ARBA" id="ARBA00022695"/>
    </source>
</evidence>
<dbReference type="GO" id="GO:0003899">
    <property type="term" value="F:DNA-directed RNA polymerase activity"/>
    <property type="evidence" value="ECO:0007669"/>
    <property type="project" value="UniProtKB-UniRule"/>
</dbReference>
<comment type="similarity">
    <text evidence="1 11">Belongs to the RNA polymerase subunit omega family.</text>
</comment>
<evidence type="ECO:0000256" key="1">
    <source>
        <dbReference type="ARBA" id="ARBA00006711"/>
    </source>
</evidence>
<name>A0A1W1WUY1_9BACT</name>
<evidence type="ECO:0000256" key="7">
    <source>
        <dbReference type="ARBA" id="ARBA00023163"/>
    </source>
</evidence>
<dbReference type="GO" id="GO:0006351">
    <property type="term" value="P:DNA-templated transcription"/>
    <property type="evidence" value="ECO:0007669"/>
    <property type="project" value="UniProtKB-UniRule"/>
</dbReference>
<dbReference type="EC" id="2.7.7.6" evidence="2 11"/>
<comment type="function">
    <text evidence="11">Promotes RNA polymerase assembly. Latches the N- and C-terminal regions of the beta' subunit thereby facilitating its interaction with the beta and alpha subunits.</text>
</comment>
<dbReference type="STRING" id="1069081.SAMN05660197_1350"/>
<keyword evidence="13" id="KW-1185">Reference proteome</keyword>
<gene>
    <name evidence="11" type="primary">rpoZ</name>
    <name evidence="12" type="ORF">SAMN05660197_1350</name>
</gene>
<comment type="catalytic activity">
    <reaction evidence="10 11">
        <text>RNA(n) + a ribonucleoside 5'-triphosphate = RNA(n+1) + diphosphate</text>
        <dbReference type="Rhea" id="RHEA:21248"/>
        <dbReference type="Rhea" id="RHEA-COMP:14527"/>
        <dbReference type="Rhea" id="RHEA-COMP:17342"/>
        <dbReference type="ChEBI" id="CHEBI:33019"/>
        <dbReference type="ChEBI" id="CHEBI:61557"/>
        <dbReference type="ChEBI" id="CHEBI:140395"/>
        <dbReference type="EC" id="2.7.7.6"/>
    </reaction>
</comment>
<dbReference type="HAMAP" id="MF_00366">
    <property type="entry name" value="RNApol_bact_RpoZ"/>
    <property type="match status" value="1"/>
</dbReference>
<organism evidence="12 13">
    <name type="scientific">Nitratiruptor tergarcus DSM 16512</name>
    <dbReference type="NCBI Taxonomy" id="1069081"/>
    <lineage>
        <taxon>Bacteria</taxon>
        <taxon>Pseudomonadati</taxon>
        <taxon>Campylobacterota</taxon>
        <taxon>Epsilonproteobacteria</taxon>
        <taxon>Nautiliales</taxon>
        <taxon>Nitratiruptoraceae</taxon>
        <taxon>Nitratiruptor</taxon>
    </lineage>
</organism>
<keyword evidence="7 11" id="KW-0804">Transcription</keyword>
<dbReference type="InterPro" id="IPR003716">
    <property type="entry name" value="DNA-dir_RNA_pol_omega"/>
</dbReference>
<evidence type="ECO:0000256" key="3">
    <source>
        <dbReference type="ARBA" id="ARBA00013725"/>
    </source>
</evidence>
<accession>A0A1W1WUY1</accession>
<dbReference type="InterPro" id="IPR036161">
    <property type="entry name" value="RPB6/omega-like_sf"/>
</dbReference>
<dbReference type="Pfam" id="PF01192">
    <property type="entry name" value="RNA_pol_Rpb6"/>
    <property type="match status" value="1"/>
</dbReference>
<keyword evidence="6 11" id="KW-0548">Nucleotidyltransferase</keyword>
<dbReference type="NCBIfam" id="NF001579">
    <property type="entry name" value="PRK00392.6-2"/>
    <property type="match status" value="1"/>
</dbReference>
<evidence type="ECO:0000256" key="5">
    <source>
        <dbReference type="ARBA" id="ARBA00022679"/>
    </source>
</evidence>
<dbReference type="AlphaFoldDB" id="A0A1W1WUY1"/>
<evidence type="ECO:0000313" key="13">
    <source>
        <dbReference type="Proteomes" id="UP000192602"/>
    </source>
</evidence>
<evidence type="ECO:0000256" key="4">
    <source>
        <dbReference type="ARBA" id="ARBA00022478"/>
    </source>
</evidence>
<dbReference type="OrthoDB" id="5334728at2"/>
<protein>
    <recommendedName>
        <fullName evidence="3 11">DNA-directed RNA polymerase subunit omega</fullName>
        <shortName evidence="11">RNAP omega subunit</shortName>
        <ecNumber evidence="2 11">2.7.7.6</ecNumber>
    </recommendedName>
    <alternativeName>
        <fullName evidence="9 11">RNA polymerase omega subunit</fullName>
    </alternativeName>
    <alternativeName>
        <fullName evidence="8 11">Transcriptase subunit omega</fullName>
    </alternativeName>
</protein>
<dbReference type="Proteomes" id="UP000192602">
    <property type="component" value="Unassembled WGS sequence"/>
</dbReference>
<sequence>MRLEQIAAKALENVGFDRYLLSLAVAKRAKELALGNPPMVDVDPKKFKYTDIAIMEIAEGKISIEVKKSS</sequence>
<keyword evidence="4 11" id="KW-0240">DNA-directed RNA polymerase</keyword>
<dbReference type="RefSeq" id="WP_084275756.1">
    <property type="nucleotide sequence ID" value="NZ_AP026671.1"/>
</dbReference>
<evidence type="ECO:0000256" key="2">
    <source>
        <dbReference type="ARBA" id="ARBA00012418"/>
    </source>
</evidence>
<dbReference type="SUPFAM" id="SSF63562">
    <property type="entry name" value="RPB6/omega subunit-like"/>
    <property type="match status" value="1"/>
</dbReference>
<dbReference type="InterPro" id="IPR006110">
    <property type="entry name" value="Pol_omega/Rpo6/RPB6"/>
</dbReference>
<reference evidence="13" key="1">
    <citation type="submission" date="2017-04" db="EMBL/GenBank/DDBJ databases">
        <authorList>
            <person name="Varghese N."/>
            <person name="Submissions S."/>
        </authorList>
    </citation>
    <scope>NUCLEOTIDE SEQUENCE [LARGE SCALE GENOMIC DNA]</scope>
    <source>
        <strain evidence="13">DSM 16512</strain>
    </source>
</reference>
<evidence type="ECO:0000313" key="12">
    <source>
        <dbReference type="EMBL" id="SMC09533.1"/>
    </source>
</evidence>
<dbReference type="SMART" id="SM01409">
    <property type="entry name" value="RNA_pol_Rpb6"/>
    <property type="match status" value="1"/>
</dbReference>
<dbReference type="GO" id="GO:0000428">
    <property type="term" value="C:DNA-directed RNA polymerase complex"/>
    <property type="evidence" value="ECO:0007669"/>
    <property type="project" value="UniProtKB-KW"/>
</dbReference>
<evidence type="ECO:0000256" key="11">
    <source>
        <dbReference type="HAMAP-Rule" id="MF_00366"/>
    </source>
</evidence>
<proteinExistence type="inferred from homology"/>
<evidence type="ECO:0000256" key="10">
    <source>
        <dbReference type="ARBA" id="ARBA00048552"/>
    </source>
</evidence>
<dbReference type="Gene3D" id="3.90.940.10">
    <property type="match status" value="1"/>
</dbReference>
<evidence type="ECO:0000256" key="9">
    <source>
        <dbReference type="ARBA" id="ARBA00030998"/>
    </source>
</evidence>
<keyword evidence="5 11" id="KW-0808">Transferase</keyword>
<evidence type="ECO:0000256" key="8">
    <source>
        <dbReference type="ARBA" id="ARBA00029924"/>
    </source>
</evidence>
<dbReference type="NCBIfam" id="TIGR00690">
    <property type="entry name" value="rpoZ"/>
    <property type="match status" value="1"/>
</dbReference>
<dbReference type="EMBL" id="FWWZ01000001">
    <property type="protein sequence ID" value="SMC09533.1"/>
    <property type="molecule type" value="Genomic_DNA"/>
</dbReference>
<comment type="subunit">
    <text evidence="11">The RNAP catalytic core consists of 2 alpha, 1 beta, 1 beta' and 1 omega subunit. When a sigma factor is associated with the core the holoenzyme is formed, which can initiate transcription.</text>
</comment>